<evidence type="ECO:0000313" key="1">
    <source>
        <dbReference type="EnsemblPlants" id="MELO3C023129.2.1"/>
    </source>
</evidence>
<dbReference type="AlphaFoldDB" id="A0A9I9DTV5"/>
<proteinExistence type="predicted"/>
<dbReference type="EnsemblPlants" id="MELO3C023129.2.1">
    <property type="protein sequence ID" value="MELO3C023129.2.1"/>
    <property type="gene ID" value="MELO3C023129.2"/>
</dbReference>
<name>A0A9I9DTV5_CUCME</name>
<sequence length="55" mass="5823">MSLPSPLALICVCVSPPPSPLPPQSFHPRRCGPVYSLVVVVVPFLHLSLPPPLGI</sequence>
<reference evidence="1" key="1">
    <citation type="submission" date="2023-03" db="UniProtKB">
        <authorList>
            <consortium name="EnsemblPlants"/>
        </authorList>
    </citation>
    <scope>IDENTIFICATION</scope>
</reference>
<accession>A0A9I9DTV5</accession>
<protein>
    <submittedName>
        <fullName evidence="1">Uncharacterized protein</fullName>
    </submittedName>
</protein>
<organism evidence="1">
    <name type="scientific">Cucumis melo</name>
    <name type="common">Muskmelon</name>
    <dbReference type="NCBI Taxonomy" id="3656"/>
    <lineage>
        <taxon>Eukaryota</taxon>
        <taxon>Viridiplantae</taxon>
        <taxon>Streptophyta</taxon>
        <taxon>Embryophyta</taxon>
        <taxon>Tracheophyta</taxon>
        <taxon>Spermatophyta</taxon>
        <taxon>Magnoliopsida</taxon>
        <taxon>eudicotyledons</taxon>
        <taxon>Gunneridae</taxon>
        <taxon>Pentapetalae</taxon>
        <taxon>rosids</taxon>
        <taxon>fabids</taxon>
        <taxon>Cucurbitales</taxon>
        <taxon>Cucurbitaceae</taxon>
        <taxon>Benincaseae</taxon>
        <taxon>Cucumis</taxon>
    </lineage>
</organism>
<dbReference type="Gramene" id="MELO3C023129.2.1">
    <property type="protein sequence ID" value="MELO3C023129.2.1"/>
    <property type="gene ID" value="MELO3C023129.2"/>
</dbReference>